<gene>
    <name evidence="7" type="ORF">PPNO1_LOCUS7600</name>
</gene>
<keyword evidence="2" id="KW-0132">Cell division</keyword>
<evidence type="ECO:0000313" key="8">
    <source>
        <dbReference type="Proteomes" id="UP000838763"/>
    </source>
</evidence>
<dbReference type="InterPro" id="IPR024789">
    <property type="entry name" value="APC4"/>
</dbReference>
<organism evidence="7 8">
    <name type="scientific">Parascedosporium putredinis</name>
    <dbReference type="NCBI Taxonomy" id="1442378"/>
    <lineage>
        <taxon>Eukaryota</taxon>
        <taxon>Fungi</taxon>
        <taxon>Dikarya</taxon>
        <taxon>Ascomycota</taxon>
        <taxon>Pezizomycotina</taxon>
        <taxon>Sordariomycetes</taxon>
        <taxon>Hypocreomycetidae</taxon>
        <taxon>Microascales</taxon>
        <taxon>Microascaceae</taxon>
        <taxon>Parascedosporium</taxon>
    </lineage>
</organism>
<dbReference type="GO" id="GO:0031145">
    <property type="term" value="P:anaphase-promoting complex-dependent catabolic process"/>
    <property type="evidence" value="ECO:0007669"/>
    <property type="project" value="InterPro"/>
</dbReference>
<accession>A0A9P1MC56</accession>
<dbReference type="Pfam" id="PF12896">
    <property type="entry name" value="ANAPC4"/>
    <property type="match status" value="1"/>
</dbReference>
<dbReference type="AlphaFoldDB" id="A0A9P1MC56"/>
<keyword evidence="5" id="KW-0131">Cell cycle</keyword>
<evidence type="ECO:0000256" key="3">
    <source>
        <dbReference type="ARBA" id="ARBA00022776"/>
    </source>
</evidence>
<dbReference type="PANTHER" id="PTHR13260:SF0">
    <property type="entry name" value="ANAPHASE-PROMOTING COMPLEX SUBUNIT 4"/>
    <property type="match status" value="1"/>
</dbReference>
<evidence type="ECO:0000313" key="7">
    <source>
        <dbReference type="EMBL" id="CAI4218004.1"/>
    </source>
</evidence>
<dbReference type="GO" id="GO:0070979">
    <property type="term" value="P:protein K11-linked ubiquitination"/>
    <property type="evidence" value="ECO:0007669"/>
    <property type="project" value="TreeGrafter"/>
</dbReference>
<keyword evidence="8" id="KW-1185">Reference proteome</keyword>
<evidence type="ECO:0000256" key="1">
    <source>
        <dbReference type="ARBA" id="ARBA00016067"/>
    </source>
</evidence>
<keyword evidence="3" id="KW-0498">Mitosis</keyword>
<comment type="caution">
    <text evidence="7">The sequence shown here is derived from an EMBL/GenBank/DDBJ whole genome shotgun (WGS) entry which is preliminary data.</text>
</comment>
<dbReference type="Proteomes" id="UP000838763">
    <property type="component" value="Unassembled WGS sequence"/>
</dbReference>
<protein>
    <recommendedName>
        <fullName evidence="1">Anaphase-promoting complex subunit 4</fullName>
    </recommendedName>
</protein>
<feature type="domain" description="Anaphase-promoting complex subunit 4 long" evidence="6">
    <location>
        <begin position="178"/>
        <end position="362"/>
    </location>
</feature>
<dbReference type="OrthoDB" id="2110451at2759"/>
<dbReference type="EMBL" id="CALLCH030000017">
    <property type="protein sequence ID" value="CAI4218004.1"/>
    <property type="molecule type" value="Genomic_DNA"/>
</dbReference>
<evidence type="ECO:0000256" key="5">
    <source>
        <dbReference type="ARBA" id="ARBA00023306"/>
    </source>
</evidence>
<sequence>MATSTAPISLEAFSETKFEHAAQSGLPVSSPTVDLSVTWDHATGNVLVQRPRNERATGQFIAIAWDDGYVRLMGLENNKAAHNIGVIEAGQAKIAHIGDDSMVFTLRSGIDFLFQPFKPEDSEEISVMIVGTDKNDIHISIYDSFTVGTFKYQSHQDPRTDLRLLHHASHRDLSTHTLVFQSAQNTLDIVPLDLQAFLHMQVEFKNTRDLPSRFLANVQEDLQGAENGPRDIVSALYHTLVTGHTYEVVKEWLVDSLAERGHKRWDKAVVSGLENLRGIIHENFLPALERCGVILSRLKGFAQFYESRDDTGLSVIRITRLMDTVACLSLVGHRMLLIVMEELELFTSFSAWLRFQIDRLATSSGTDELMEKEATMNNSHVLTYLQKYLLRSPLAVYLADDEAEGDWEAVARGASLLEALDNQLKNRRWGSTLKRSVRFGQSTRIALEQEIRAIDIQMDAVPGTGESTNGLTYTAVATKGRGQDVLLFRTSIPIVNGISSSAETHCCTISTPTGEITDVKFLAPTTLLILTSEEDSSPILLSLRLSAVTLPGPHILPLANQ</sequence>
<dbReference type="PANTHER" id="PTHR13260">
    <property type="entry name" value="ANAPHASE PROMOTING COMPLEX SUBUNIT 4 APC4"/>
    <property type="match status" value="1"/>
</dbReference>
<evidence type="ECO:0000256" key="2">
    <source>
        <dbReference type="ARBA" id="ARBA00022618"/>
    </source>
</evidence>
<keyword evidence="4" id="KW-0833">Ubl conjugation pathway</keyword>
<dbReference type="GO" id="GO:0051301">
    <property type="term" value="P:cell division"/>
    <property type="evidence" value="ECO:0007669"/>
    <property type="project" value="UniProtKB-KW"/>
</dbReference>
<evidence type="ECO:0000259" key="6">
    <source>
        <dbReference type="Pfam" id="PF12896"/>
    </source>
</evidence>
<evidence type="ECO:0000256" key="4">
    <source>
        <dbReference type="ARBA" id="ARBA00022786"/>
    </source>
</evidence>
<reference evidence="7" key="1">
    <citation type="submission" date="2022-11" db="EMBL/GenBank/DDBJ databases">
        <authorList>
            <person name="Scott C."/>
            <person name="Bruce N."/>
        </authorList>
    </citation>
    <scope>NUCLEOTIDE SEQUENCE</scope>
</reference>
<proteinExistence type="predicted"/>
<name>A0A9P1MC56_9PEZI</name>
<dbReference type="GO" id="GO:0005680">
    <property type="term" value="C:anaphase-promoting complex"/>
    <property type="evidence" value="ECO:0007669"/>
    <property type="project" value="InterPro"/>
</dbReference>
<dbReference type="GO" id="GO:0034399">
    <property type="term" value="C:nuclear periphery"/>
    <property type="evidence" value="ECO:0007669"/>
    <property type="project" value="TreeGrafter"/>
</dbReference>
<dbReference type="InterPro" id="IPR024790">
    <property type="entry name" value="APC4_long_dom"/>
</dbReference>